<dbReference type="NCBIfam" id="TIGR02937">
    <property type="entry name" value="sigma70-ECF"/>
    <property type="match status" value="1"/>
</dbReference>
<sequence length="179" mass="19992">MSDRRNDRDVVGLLEPLRRYALSLTRDPADAEDLVHDALVRAMERRDQFKAGHSLRPWLMSILHNRFVDKARARRTEAVHHADLAIREASGLPGDQEGVVRLADVRRFFTMLPDEQRAALHLVTVEGLSYEEAAGALAIPVGTLVSRLSRARARLRELEEGGPADNVVNFRTKAGPDAL</sequence>
<reference evidence="7 8" key="1">
    <citation type="submission" date="2023-12" db="EMBL/GenBank/DDBJ databases">
        <title>Description of Novel Strain Fulvimarina sp. 2208YS6-2-32 isolated from Uroteuthis (Photololigo) edulis.</title>
        <authorList>
            <person name="Park J.-S."/>
        </authorList>
    </citation>
    <scope>NUCLEOTIDE SEQUENCE [LARGE SCALE GENOMIC DNA]</scope>
    <source>
        <strain evidence="7 8">2208YS6-2-32</strain>
    </source>
</reference>
<dbReference type="InterPro" id="IPR039425">
    <property type="entry name" value="RNA_pol_sigma-70-like"/>
</dbReference>
<dbReference type="SUPFAM" id="SSF88946">
    <property type="entry name" value="Sigma2 domain of RNA polymerase sigma factors"/>
    <property type="match status" value="1"/>
</dbReference>
<dbReference type="PANTHER" id="PTHR43133">
    <property type="entry name" value="RNA POLYMERASE ECF-TYPE SIGMA FACTO"/>
    <property type="match status" value="1"/>
</dbReference>
<name>A0ABU5I0M4_9HYPH</name>
<dbReference type="RefSeq" id="WP_322186234.1">
    <property type="nucleotide sequence ID" value="NZ_JAXLPB010000002.1"/>
</dbReference>
<comment type="caution">
    <text evidence="7">The sequence shown here is derived from an EMBL/GenBank/DDBJ whole genome shotgun (WGS) entry which is preliminary data.</text>
</comment>
<evidence type="ECO:0000313" key="8">
    <source>
        <dbReference type="Proteomes" id="UP001294412"/>
    </source>
</evidence>
<feature type="domain" description="RNA polymerase sigma factor 70 region 4 type 2" evidence="6">
    <location>
        <begin position="105"/>
        <end position="155"/>
    </location>
</feature>
<dbReference type="EMBL" id="JAXLPB010000002">
    <property type="protein sequence ID" value="MDY8108761.1"/>
    <property type="molecule type" value="Genomic_DNA"/>
</dbReference>
<evidence type="ECO:0000256" key="4">
    <source>
        <dbReference type="ARBA" id="ARBA00023163"/>
    </source>
</evidence>
<dbReference type="InterPro" id="IPR014284">
    <property type="entry name" value="RNA_pol_sigma-70_dom"/>
</dbReference>
<dbReference type="PANTHER" id="PTHR43133:SF25">
    <property type="entry name" value="RNA POLYMERASE SIGMA FACTOR RFAY-RELATED"/>
    <property type="match status" value="1"/>
</dbReference>
<dbReference type="InterPro" id="IPR013324">
    <property type="entry name" value="RNA_pol_sigma_r3/r4-like"/>
</dbReference>
<keyword evidence="3" id="KW-0731">Sigma factor</keyword>
<dbReference type="Pfam" id="PF08281">
    <property type="entry name" value="Sigma70_r4_2"/>
    <property type="match status" value="1"/>
</dbReference>
<evidence type="ECO:0000256" key="1">
    <source>
        <dbReference type="ARBA" id="ARBA00010641"/>
    </source>
</evidence>
<gene>
    <name evidence="7" type="ORF">U0C82_06335</name>
</gene>
<dbReference type="InterPro" id="IPR013325">
    <property type="entry name" value="RNA_pol_sigma_r2"/>
</dbReference>
<dbReference type="InterPro" id="IPR036388">
    <property type="entry name" value="WH-like_DNA-bd_sf"/>
</dbReference>
<dbReference type="Gene3D" id="1.10.1740.10">
    <property type="match status" value="1"/>
</dbReference>
<feature type="domain" description="RNA polymerase sigma-70 region 2" evidence="5">
    <location>
        <begin position="15"/>
        <end position="75"/>
    </location>
</feature>
<dbReference type="Gene3D" id="1.10.10.10">
    <property type="entry name" value="Winged helix-like DNA-binding domain superfamily/Winged helix DNA-binding domain"/>
    <property type="match status" value="1"/>
</dbReference>
<evidence type="ECO:0000259" key="5">
    <source>
        <dbReference type="Pfam" id="PF04542"/>
    </source>
</evidence>
<keyword evidence="4" id="KW-0804">Transcription</keyword>
<organism evidence="7 8">
    <name type="scientific">Fulvimarina uroteuthidis</name>
    <dbReference type="NCBI Taxonomy" id="3098149"/>
    <lineage>
        <taxon>Bacteria</taxon>
        <taxon>Pseudomonadati</taxon>
        <taxon>Pseudomonadota</taxon>
        <taxon>Alphaproteobacteria</taxon>
        <taxon>Hyphomicrobiales</taxon>
        <taxon>Aurantimonadaceae</taxon>
        <taxon>Fulvimarina</taxon>
    </lineage>
</organism>
<comment type="similarity">
    <text evidence="1">Belongs to the sigma-70 factor family. ECF subfamily.</text>
</comment>
<proteinExistence type="inferred from homology"/>
<evidence type="ECO:0000313" key="7">
    <source>
        <dbReference type="EMBL" id="MDY8108761.1"/>
    </source>
</evidence>
<dbReference type="NCBIfam" id="NF009164">
    <property type="entry name" value="PRK12511.1"/>
    <property type="match status" value="1"/>
</dbReference>
<keyword evidence="8" id="KW-1185">Reference proteome</keyword>
<accession>A0ABU5I0M4</accession>
<evidence type="ECO:0000259" key="6">
    <source>
        <dbReference type="Pfam" id="PF08281"/>
    </source>
</evidence>
<keyword evidence="2" id="KW-0805">Transcription regulation</keyword>
<evidence type="ECO:0000256" key="3">
    <source>
        <dbReference type="ARBA" id="ARBA00023082"/>
    </source>
</evidence>
<protein>
    <submittedName>
        <fullName evidence="7">Sigma-70 family RNA polymerase sigma factor</fullName>
    </submittedName>
</protein>
<dbReference type="InterPro" id="IPR013249">
    <property type="entry name" value="RNA_pol_sigma70_r4_t2"/>
</dbReference>
<dbReference type="SUPFAM" id="SSF88659">
    <property type="entry name" value="Sigma3 and sigma4 domains of RNA polymerase sigma factors"/>
    <property type="match status" value="1"/>
</dbReference>
<dbReference type="Pfam" id="PF04542">
    <property type="entry name" value="Sigma70_r2"/>
    <property type="match status" value="1"/>
</dbReference>
<dbReference type="InterPro" id="IPR007627">
    <property type="entry name" value="RNA_pol_sigma70_r2"/>
</dbReference>
<dbReference type="Proteomes" id="UP001294412">
    <property type="component" value="Unassembled WGS sequence"/>
</dbReference>
<evidence type="ECO:0000256" key="2">
    <source>
        <dbReference type="ARBA" id="ARBA00023015"/>
    </source>
</evidence>